<evidence type="ECO:0000256" key="1">
    <source>
        <dbReference type="SAM" id="MobiDB-lite"/>
    </source>
</evidence>
<organism evidence="2 3">
    <name type="scientific">Pseudoneurospora amorphoporcata</name>
    <dbReference type="NCBI Taxonomy" id="241081"/>
    <lineage>
        <taxon>Eukaryota</taxon>
        <taxon>Fungi</taxon>
        <taxon>Dikarya</taxon>
        <taxon>Ascomycota</taxon>
        <taxon>Pezizomycotina</taxon>
        <taxon>Sordariomycetes</taxon>
        <taxon>Sordariomycetidae</taxon>
        <taxon>Sordariales</taxon>
        <taxon>Sordariaceae</taxon>
        <taxon>Pseudoneurospora</taxon>
    </lineage>
</organism>
<accession>A0AAN6P4K5</accession>
<reference evidence="2" key="1">
    <citation type="journal article" date="2023" name="Mol. Phylogenet. Evol.">
        <title>Genome-scale phylogeny and comparative genomics of the fungal order Sordariales.</title>
        <authorList>
            <person name="Hensen N."/>
            <person name="Bonometti L."/>
            <person name="Westerberg I."/>
            <person name="Brannstrom I.O."/>
            <person name="Guillou S."/>
            <person name="Cros-Aarteil S."/>
            <person name="Calhoun S."/>
            <person name="Haridas S."/>
            <person name="Kuo A."/>
            <person name="Mondo S."/>
            <person name="Pangilinan J."/>
            <person name="Riley R."/>
            <person name="LaButti K."/>
            <person name="Andreopoulos B."/>
            <person name="Lipzen A."/>
            <person name="Chen C."/>
            <person name="Yan M."/>
            <person name="Daum C."/>
            <person name="Ng V."/>
            <person name="Clum A."/>
            <person name="Steindorff A."/>
            <person name="Ohm R.A."/>
            <person name="Martin F."/>
            <person name="Silar P."/>
            <person name="Natvig D.O."/>
            <person name="Lalanne C."/>
            <person name="Gautier V."/>
            <person name="Ament-Velasquez S.L."/>
            <person name="Kruys A."/>
            <person name="Hutchinson M.I."/>
            <person name="Powell A.J."/>
            <person name="Barry K."/>
            <person name="Miller A.N."/>
            <person name="Grigoriev I.V."/>
            <person name="Debuchy R."/>
            <person name="Gladieux P."/>
            <person name="Hiltunen Thoren M."/>
            <person name="Johannesson H."/>
        </authorList>
    </citation>
    <scope>NUCLEOTIDE SEQUENCE</scope>
    <source>
        <strain evidence="2">CBS 626.80</strain>
    </source>
</reference>
<feature type="region of interest" description="Disordered" evidence="1">
    <location>
        <begin position="107"/>
        <end position="157"/>
    </location>
</feature>
<keyword evidence="3" id="KW-1185">Reference proteome</keyword>
<feature type="compositionally biased region" description="Basic and acidic residues" evidence="1">
    <location>
        <begin position="114"/>
        <end position="129"/>
    </location>
</feature>
<evidence type="ECO:0000313" key="2">
    <source>
        <dbReference type="EMBL" id="KAK3955527.1"/>
    </source>
</evidence>
<gene>
    <name evidence="2" type="ORF">QBC32DRAFT_378352</name>
</gene>
<dbReference type="AlphaFoldDB" id="A0AAN6P4K5"/>
<dbReference type="Proteomes" id="UP001303222">
    <property type="component" value="Unassembled WGS sequence"/>
</dbReference>
<protein>
    <submittedName>
        <fullName evidence="2">Uncharacterized protein</fullName>
    </submittedName>
</protein>
<comment type="caution">
    <text evidence="2">The sequence shown here is derived from an EMBL/GenBank/DDBJ whole genome shotgun (WGS) entry which is preliminary data.</text>
</comment>
<reference evidence="2" key="2">
    <citation type="submission" date="2023-06" db="EMBL/GenBank/DDBJ databases">
        <authorList>
            <consortium name="Lawrence Berkeley National Laboratory"/>
            <person name="Mondo S.J."/>
            <person name="Hensen N."/>
            <person name="Bonometti L."/>
            <person name="Westerberg I."/>
            <person name="Brannstrom I.O."/>
            <person name="Guillou S."/>
            <person name="Cros-Aarteil S."/>
            <person name="Calhoun S."/>
            <person name="Haridas S."/>
            <person name="Kuo A."/>
            <person name="Pangilinan J."/>
            <person name="Riley R."/>
            <person name="Labutti K."/>
            <person name="Andreopoulos B."/>
            <person name="Lipzen A."/>
            <person name="Chen C."/>
            <person name="Yanf M."/>
            <person name="Daum C."/>
            <person name="Ng V."/>
            <person name="Clum A."/>
            <person name="Steindorff A."/>
            <person name="Ohm R."/>
            <person name="Martin F."/>
            <person name="Silar P."/>
            <person name="Natvig D."/>
            <person name="Lalanne C."/>
            <person name="Gautier V."/>
            <person name="Ament-Velasquez S.L."/>
            <person name="Kruys A."/>
            <person name="Hutchinson M.I."/>
            <person name="Powell A.J."/>
            <person name="Barry K."/>
            <person name="Miller A.N."/>
            <person name="Grigoriev I.V."/>
            <person name="Debuchy R."/>
            <person name="Gladieux P."/>
            <person name="Thoren M.H."/>
            <person name="Johannesson H."/>
        </authorList>
    </citation>
    <scope>NUCLEOTIDE SEQUENCE</scope>
    <source>
        <strain evidence="2">CBS 626.80</strain>
    </source>
</reference>
<proteinExistence type="predicted"/>
<name>A0AAN6P4K5_9PEZI</name>
<sequence>MPHVGQTSLFIAATTSWKITTTPPHTVTTTTICAATATKPILYSQTQTMVLQYYPLSRAFSKAPEFSVPRRVDAVGGCSFKGSITGCRPSGELPTCHLHPIFPHLDTRPGPGRALDHEPDLGRGPENRTCESSQLQRRPRPSFSAEAGADGLGPYKLLESHSADPELCIDPVGQYITVRK</sequence>
<evidence type="ECO:0000313" key="3">
    <source>
        <dbReference type="Proteomes" id="UP001303222"/>
    </source>
</evidence>
<dbReference type="EMBL" id="MU859075">
    <property type="protein sequence ID" value="KAK3955527.1"/>
    <property type="molecule type" value="Genomic_DNA"/>
</dbReference>